<reference evidence="3 4" key="1">
    <citation type="submission" date="2020-08" db="EMBL/GenBank/DDBJ databases">
        <title>Sequencing the genomes of 1000 actinobacteria strains.</title>
        <authorList>
            <person name="Klenk H.-P."/>
        </authorList>
    </citation>
    <scope>NUCLEOTIDE SEQUENCE [LARGE SCALE GENOMIC DNA]</scope>
    <source>
        <strain evidence="3 4">DSM 44320</strain>
    </source>
</reference>
<comment type="caution">
    <text evidence="3">The sequence shown here is derived from an EMBL/GenBank/DDBJ whole genome shotgun (WGS) entry which is preliminary data.</text>
</comment>
<feature type="transmembrane region" description="Helical" evidence="2">
    <location>
        <begin position="397"/>
        <end position="417"/>
    </location>
</feature>
<dbReference type="GeneID" id="95393073"/>
<evidence type="ECO:0000313" key="3">
    <source>
        <dbReference type="EMBL" id="MBB3730953.1"/>
    </source>
</evidence>
<keyword evidence="2" id="KW-0472">Membrane</keyword>
<feature type="transmembrane region" description="Helical" evidence="2">
    <location>
        <begin position="352"/>
        <end position="376"/>
    </location>
</feature>
<protein>
    <submittedName>
        <fullName evidence="3">Putative ABC transport system permease protein</fullName>
    </submittedName>
</protein>
<dbReference type="RefSeq" id="WP_183656271.1">
    <property type="nucleotide sequence ID" value="NZ_BAAAXX010000007.1"/>
</dbReference>
<keyword evidence="2" id="KW-0812">Transmembrane</keyword>
<feature type="transmembrane region" description="Helical" evidence="2">
    <location>
        <begin position="307"/>
        <end position="332"/>
    </location>
</feature>
<dbReference type="AlphaFoldDB" id="A0A7W5YAJ2"/>
<sequence>MRALLRISRRDALRAKGRTALIMVMIGLPVLVITGVLTFWETADVTLSEGIVRKLGAADLRVKTSGYAKVRAQYGDDGIPPYGEGAEPPEKAAATTAAQVAARLQPGSRLIGFDEGSVEVRTERGYDHITALEVDLRDPMTRGMRPLVEGRHPAAPDEVAVTPAMKRRIGDTIEVTREGRRVKVVGVVQDPFDTGVVEVVGFRGVLLDEGDGRGIGWLADTPSPATWADTRRLNDVGLVGLSRVTAESDLSAEGTMSTRVVVGIAVAVFMVGMETVLLAGPAFAIGLRRRATALAMIAAQGGSKAHLRVIVLTDGLVLGGAAALVAGVTGVAGGLALVPLLSESMGPLEVPWWSVAGVMALGVGSGVAAAMVPAVLAGRQNPAAVLAGRSDAARDRAGRPLLGLVLVLAGVAATVLTPLTDEVWIFAASVLGLLGLVALVPSLVALTGRLAVRLPLAPRLGVRDAVRHRMRTASAVAAVMAATAGAVTAGIGVTSQDAAARASYSSSTPVGTLMISAYGADDEEWARTRQAVQERLPGIALAEAFEPVDSDGRSAGLYAERLRECASCTHLPPGVLVGDQRLLEVMQGRHDPTAAAALAEGKAVVFGPSRLRDGRLSLRIDVDGSTAKLTRFETQAVVAEAASRGVTSVLVPPATLKAKGFGLKERTVFARHQPQDVKLLREHLTVASSKVSVRLEGGYERDISIVMIVLMGGALVLVLGGTFVATALAAADLRPDLATIAAVGAPSRTGRLILAGQAGYLAGLGAGRRDRRRGPRCRPRLGHDVEDSRLRRDRLAGPDRPDPGDDRGGAVGAGERDRGRPAAAGRPGGGSVRADASAPSHPSPYLTRRILDCLCGSRSQSSMNIALNPCRSAISASVSVR</sequence>
<feature type="compositionally biased region" description="Basic and acidic residues" evidence="1">
    <location>
        <begin position="781"/>
        <end position="820"/>
    </location>
</feature>
<evidence type="ECO:0000256" key="2">
    <source>
        <dbReference type="SAM" id="Phobius"/>
    </source>
</evidence>
<evidence type="ECO:0000256" key="1">
    <source>
        <dbReference type="SAM" id="MobiDB-lite"/>
    </source>
</evidence>
<gene>
    <name evidence="3" type="ORF">FHR33_006813</name>
</gene>
<dbReference type="EMBL" id="JACIBV010000001">
    <property type="protein sequence ID" value="MBB3730953.1"/>
    <property type="molecule type" value="Genomic_DNA"/>
</dbReference>
<feature type="transmembrane region" description="Helical" evidence="2">
    <location>
        <begin position="423"/>
        <end position="452"/>
    </location>
</feature>
<organism evidence="3 4">
    <name type="scientific">Nonomuraea dietziae</name>
    <dbReference type="NCBI Taxonomy" id="65515"/>
    <lineage>
        <taxon>Bacteria</taxon>
        <taxon>Bacillati</taxon>
        <taxon>Actinomycetota</taxon>
        <taxon>Actinomycetes</taxon>
        <taxon>Streptosporangiales</taxon>
        <taxon>Streptosporangiaceae</taxon>
        <taxon>Nonomuraea</taxon>
    </lineage>
</organism>
<accession>A0A7W5YAJ2</accession>
<keyword evidence="4" id="KW-1185">Reference proteome</keyword>
<feature type="transmembrane region" description="Helical" evidence="2">
    <location>
        <begin position="20"/>
        <end position="40"/>
    </location>
</feature>
<feature type="transmembrane region" description="Helical" evidence="2">
    <location>
        <begin position="703"/>
        <end position="730"/>
    </location>
</feature>
<name>A0A7W5YAJ2_9ACTN</name>
<proteinExistence type="predicted"/>
<keyword evidence="2" id="KW-1133">Transmembrane helix</keyword>
<feature type="region of interest" description="Disordered" evidence="1">
    <location>
        <begin position="768"/>
        <end position="843"/>
    </location>
</feature>
<feature type="transmembrane region" description="Helical" evidence="2">
    <location>
        <begin position="260"/>
        <end position="287"/>
    </location>
</feature>
<dbReference type="Proteomes" id="UP000579945">
    <property type="component" value="Unassembled WGS sequence"/>
</dbReference>
<evidence type="ECO:0000313" key="4">
    <source>
        <dbReference type="Proteomes" id="UP000579945"/>
    </source>
</evidence>
<feature type="compositionally biased region" description="Basic residues" evidence="1">
    <location>
        <begin position="769"/>
        <end position="780"/>
    </location>
</feature>
<feature type="transmembrane region" description="Helical" evidence="2">
    <location>
        <begin position="473"/>
        <end position="493"/>
    </location>
</feature>